<dbReference type="PRINTS" id="PR00412">
    <property type="entry name" value="EPOXHYDRLASE"/>
</dbReference>
<evidence type="ECO:0000313" key="5">
    <source>
        <dbReference type="Proteomes" id="UP001205311"/>
    </source>
</evidence>
<feature type="compositionally biased region" description="Basic and acidic residues" evidence="2">
    <location>
        <begin position="18"/>
        <end position="29"/>
    </location>
</feature>
<feature type="domain" description="AB hydrolase-1" evidence="3">
    <location>
        <begin position="76"/>
        <end position="313"/>
    </location>
</feature>
<evidence type="ECO:0000256" key="1">
    <source>
        <dbReference type="ARBA" id="ARBA00022801"/>
    </source>
</evidence>
<reference evidence="4 5" key="1">
    <citation type="submission" date="2022-06" db="EMBL/GenBank/DDBJ databases">
        <title>Genomic Encyclopedia of Archaeal and Bacterial Type Strains, Phase II (KMG-II): from individual species to whole genera.</title>
        <authorList>
            <person name="Goeker M."/>
        </authorList>
    </citation>
    <scope>NUCLEOTIDE SEQUENCE [LARGE SCALE GENOMIC DNA]</scope>
    <source>
        <strain evidence="4 5">DSM 40477</strain>
    </source>
</reference>
<keyword evidence="1" id="KW-0378">Hydrolase</keyword>
<comment type="caution">
    <text evidence="4">The sequence shown here is derived from an EMBL/GenBank/DDBJ whole genome shotgun (WGS) entry which is preliminary data.</text>
</comment>
<accession>A0ABT1HSY5</accession>
<organism evidence="4 5">
    <name type="scientific">Streptoalloteichus tenebrarius (strain ATCC 17920 / DSM 40477 / JCM 4838 / CBS 697.72 / NBRC 16177 / NCIMB 11028 / NRRL B-12390 / A12253. 1 / ISP 5477)</name>
    <name type="common">Streptomyces tenebrarius</name>
    <dbReference type="NCBI Taxonomy" id="1933"/>
    <lineage>
        <taxon>Bacteria</taxon>
        <taxon>Bacillati</taxon>
        <taxon>Actinomycetota</taxon>
        <taxon>Actinomycetes</taxon>
        <taxon>Pseudonocardiales</taxon>
        <taxon>Pseudonocardiaceae</taxon>
        <taxon>Streptoalloteichus</taxon>
    </lineage>
</organism>
<dbReference type="Gene3D" id="3.40.50.1820">
    <property type="entry name" value="alpha/beta hydrolase"/>
    <property type="match status" value="1"/>
</dbReference>
<feature type="region of interest" description="Disordered" evidence="2">
    <location>
        <begin position="1"/>
        <end position="39"/>
    </location>
</feature>
<name>A0ABT1HSY5_STRSD</name>
<evidence type="ECO:0000259" key="3">
    <source>
        <dbReference type="Pfam" id="PF00561"/>
    </source>
</evidence>
<dbReference type="PANTHER" id="PTHR43329">
    <property type="entry name" value="EPOXIDE HYDROLASE"/>
    <property type="match status" value="1"/>
</dbReference>
<keyword evidence="5" id="KW-1185">Reference proteome</keyword>
<dbReference type="SUPFAM" id="SSF53474">
    <property type="entry name" value="alpha/beta-Hydrolases"/>
    <property type="match status" value="1"/>
</dbReference>
<dbReference type="InterPro" id="IPR000639">
    <property type="entry name" value="Epox_hydrolase-like"/>
</dbReference>
<dbReference type="InterPro" id="IPR000073">
    <property type="entry name" value="AB_hydrolase_1"/>
</dbReference>
<evidence type="ECO:0000313" key="4">
    <source>
        <dbReference type="EMBL" id="MCP2258612.1"/>
    </source>
</evidence>
<dbReference type="InterPro" id="IPR029058">
    <property type="entry name" value="AB_hydrolase_fold"/>
</dbReference>
<gene>
    <name evidence="4" type="ORF">LX15_002310</name>
</gene>
<evidence type="ECO:0000256" key="2">
    <source>
        <dbReference type="SAM" id="MobiDB-lite"/>
    </source>
</evidence>
<sequence>MRQEGDRRVGGPGPRGAAARERGRPDAARRPFAPDVRGDPFDYRADMEIRLERPAGHPHAPLTFDVVVDGPPTGQPVLLLHGFPQTARSWDQVVPALAAAGLRVIAPNQRGYSPGARPADPAAYATPHLVEDALGVLDALGVADAHVVGHDWGAMVGWRLAAWRPERVRSLTALCVPHPSAFAWARENDPDQARRSSYMDLFRQEGRAEQTLLADDARRLRAVFRPLPAGRAEPHVLAMTEPGALTAALNWYRAARLDARPGEDVTVPTTYVWSTADPAFGPVGARRCAEHVTGPYRYVELEGVSHWIPDEEPDAVVEAVLAHARG</sequence>
<dbReference type="Pfam" id="PF00561">
    <property type="entry name" value="Abhydrolase_1"/>
    <property type="match status" value="1"/>
</dbReference>
<dbReference type="Proteomes" id="UP001205311">
    <property type="component" value="Unassembled WGS sequence"/>
</dbReference>
<proteinExistence type="predicted"/>
<dbReference type="EMBL" id="JAMTCP010000009">
    <property type="protein sequence ID" value="MCP2258612.1"/>
    <property type="molecule type" value="Genomic_DNA"/>
</dbReference>
<protein>
    <submittedName>
        <fullName evidence="4">Pimeloyl-ACP methyl ester carboxylesterase</fullName>
    </submittedName>
</protein>